<feature type="region of interest" description="Disordered" evidence="1">
    <location>
        <begin position="351"/>
        <end position="409"/>
    </location>
</feature>
<gene>
    <name evidence="2" type="ORF">CI109_102684</name>
</gene>
<keyword evidence="3" id="KW-1185">Reference proteome</keyword>
<dbReference type="KEGG" id="ksn:43592407"/>
<dbReference type="AlphaFoldDB" id="A0A5M6BU89"/>
<feature type="region of interest" description="Disordered" evidence="1">
    <location>
        <begin position="118"/>
        <end position="142"/>
    </location>
</feature>
<dbReference type="Proteomes" id="UP000322225">
    <property type="component" value="Chromosome 4"/>
</dbReference>
<evidence type="ECO:0000256" key="1">
    <source>
        <dbReference type="SAM" id="MobiDB-lite"/>
    </source>
</evidence>
<evidence type="ECO:0000313" key="2">
    <source>
        <dbReference type="EMBL" id="WWD18234.1"/>
    </source>
</evidence>
<name>A0A5M6BU89_9TREE</name>
<organism evidence="2 3">
    <name type="scientific">Kwoniella shandongensis</name>
    <dbReference type="NCBI Taxonomy" id="1734106"/>
    <lineage>
        <taxon>Eukaryota</taxon>
        <taxon>Fungi</taxon>
        <taxon>Dikarya</taxon>
        <taxon>Basidiomycota</taxon>
        <taxon>Agaricomycotina</taxon>
        <taxon>Tremellomycetes</taxon>
        <taxon>Tremellales</taxon>
        <taxon>Cryptococcaceae</taxon>
        <taxon>Kwoniella</taxon>
    </lineage>
</organism>
<dbReference type="RefSeq" id="XP_031857497.1">
    <property type="nucleotide sequence ID" value="XM_032008235.1"/>
</dbReference>
<reference evidence="2" key="1">
    <citation type="submission" date="2017-08" db="EMBL/GenBank/DDBJ databases">
        <authorList>
            <person name="Cuomo C."/>
            <person name="Billmyre B."/>
            <person name="Heitman J."/>
        </authorList>
    </citation>
    <scope>NUCLEOTIDE SEQUENCE</scope>
    <source>
        <strain evidence="2">CBS 12478</strain>
    </source>
</reference>
<protein>
    <submittedName>
        <fullName evidence="2">Uncharacterized protein</fullName>
    </submittedName>
</protein>
<dbReference type="EMBL" id="CP144054">
    <property type="protein sequence ID" value="WWD18234.1"/>
    <property type="molecule type" value="Genomic_DNA"/>
</dbReference>
<accession>A0A5M6BU89</accession>
<proteinExistence type="predicted"/>
<sequence length="418" mass="45450">MPRNGAVPGPSILKHTASTGFTGFSNHPPPFSLFGNNNFQQTSGYATSQGPSFFPYGSNFNPNSNWGGGRGPWFGAQPPSSFHIPGTFPTTATPTNSWNSNHGGQSSGIPGIFPTSTSTSTFTTSGPTSSTGGQTNRSGGQGLWSLRLRDTTTGQVVGKSFGEMASEYLESHYKDQTAKCSEYKRRIIDAEKAYSESSKRTSKALESVMERFGDGPLGSNATKELLSSVRSWSKAAMKMRSRADHLHKTHEEYESIWVRKEALSMAQKALYKDELELATLEEVHEKFGPTYITGTADRSDFSRFVQNPDQFQRVNNNNAFSSTAPSSSFYPPSAMFNNGWGPQSSLFDSQPFTGSLFGSRPPNSNTWGQPSPFSNFGNQSGFGPTGWGASSAWTGQQQPQQQSNASGVPWYARGTRLW</sequence>
<reference evidence="2" key="2">
    <citation type="submission" date="2024-01" db="EMBL/GenBank/DDBJ databases">
        <title>Comparative genomics of Cryptococcus and Kwoniella reveals pathogenesis evolution and contrasting modes of karyotype evolution via chromosome fusion or intercentromeric recombination.</title>
        <authorList>
            <person name="Coelho M.A."/>
            <person name="David-Palma M."/>
            <person name="Shea T."/>
            <person name="Bowers K."/>
            <person name="McGinley-Smith S."/>
            <person name="Mohammad A.W."/>
            <person name="Gnirke A."/>
            <person name="Yurkov A.M."/>
            <person name="Nowrousian M."/>
            <person name="Sun S."/>
            <person name="Cuomo C.A."/>
            <person name="Heitman J."/>
        </authorList>
    </citation>
    <scope>NUCLEOTIDE SEQUENCE</scope>
    <source>
        <strain evidence="2">CBS 12478</strain>
    </source>
</reference>
<feature type="compositionally biased region" description="Polar residues" evidence="1">
    <location>
        <begin position="361"/>
        <end position="382"/>
    </location>
</feature>
<feature type="region of interest" description="Disordered" evidence="1">
    <location>
        <begin position="1"/>
        <end position="21"/>
    </location>
</feature>
<feature type="compositionally biased region" description="Low complexity" evidence="1">
    <location>
        <begin position="118"/>
        <end position="132"/>
    </location>
</feature>
<dbReference type="GeneID" id="43592407"/>
<evidence type="ECO:0000313" key="3">
    <source>
        <dbReference type="Proteomes" id="UP000322225"/>
    </source>
</evidence>